<protein>
    <recommendedName>
        <fullName evidence="4">SF3 helicase domain-containing protein</fullName>
    </recommendedName>
</protein>
<dbReference type="InterPro" id="IPR014818">
    <property type="entry name" value="Phage/plasmid_primase_P4_C"/>
</dbReference>
<dbReference type="Pfam" id="PF23162">
    <property type="entry name" value="AEP_C962R"/>
    <property type="match status" value="1"/>
</dbReference>
<dbReference type="SMART" id="SM00885">
    <property type="entry name" value="D5_N"/>
    <property type="match status" value="1"/>
</dbReference>
<organism evidence="5">
    <name type="scientific">viral metagenome</name>
    <dbReference type="NCBI Taxonomy" id="1070528"/>
    <lineage>
        <taxon>unclassified sequences</taxon>
        <taxon>metagenomes</taxon>
        <taxon>organismal metagenomes</taxon>
    </lineage>
</organism>
<dbReference type="InterPro" id="IPR014819">
    <property type="entry name" value="PriCT_2"/>
</dbReference>
<evidence type="ECO:0000313" key="5">
    <source>
        <dbReference type="EMBL" id="QHT39326.1"/>
    </source>
</evidence>
<dbReference type="AlphaFoldDB" id="A0A6C0FBU1"/>
<evidence type="ECO:0000256" key="2">
    <source>
        <dbReference type="ARBA" id="ARBA00022801"/>
    </source>
</evidence>
<dbReference type="Pfam" id="PF08706">
    <property type="entry name" value="D5_N"/>
    <property type="match status" value="1"/>
</dbReference>
<feature type="domain" description="SF3 helicase" evidence="4">
    <location>
        <begin position="626"/>
        <end position="800"/>
    </location>
</feature>
<reference evidence="5" key="1">
    <citation type="journal article" date="2020" name="Nature">
        <title>Giant virus diversity and host interactions through global metagenomics.</title>
        <authorList>
            <person name="Schulz F."/>
            <person name="Roux S."/>
            <person name="Paez-Espino D."/>
            <person name="Jungbluth S."/>
            <person name="Walsh D.A."/>
            <person name="Denef V.J."/>
            <person name="McMahon K.D."/>
            <person name="Konstantinidis K.T."/>
            <person name="Eloe-Fadrosh E.A."/>
            <person name="Kyrpides N.C."/>
            <person name="Woyke T."/>
        </authorList>
    </citation>
    <scope>NUCLEOTIDE SEQUENCE</scope>
    <source>
        <strain evidence="5">GVMAG-S-ERX556126-94</strain>
    </source>
</reference>
<dbReference type="SUPFAM" id="SSF52540">
    <property type="entry name" value="P-loop containing nucleoside triphosphate hydrolases"/>
    <property type="match status" value="1"/>
</dbReference>
<dbReference type="InterPro" id="IPR051620">
    <property type="entry name" value="ORF904-like_C"/>
</dbReference>
<dbReference type="InterPro" id="IPR056443">
    <property type="entry name" value="AEP_C962R"/>
</dbReference>
<dbReference type="PROSITE" id="PS51206">
    <property type="entry name" value="SF3_HELICASE_1"/>
    <property type="match status" value="1"/>
</dbReference>
<sequence>MEVIQAFLNNFTVKKDTDGKPITHTGMPPFPGKWSIPEKKLPKFYKLISECYAKDALQIPIVEKMREYFPFVIDIDLKYKSELSERQYNSDNIEKLLEYLWSKIDDCVENTDDKNTVFLMEKAKPYPCKKGEYKTKDGIHLGFPDIIIEKSVYKKLISIIQSEDKIQSIFSEGCEIGPDNDTKGILDSSFSSWQLYGCGKQGETPYIVTKVYKFAEDGYPEELEQEIFDEYYTDVKTILNKMTMCYIKKDNVSYKDEFMKTLKVKKSNSSSSNMSSVKNDDDDIYGMSYYVDNNNVINPFKIVEEEELKLVRGLVGCLSVERASDYGSWLRVGAGLHNINRDALLETWQEFSMKYPSYADGTSKRDCKYKWKSFDNYEGAKRGIASLKREAEMDNPTMYRKVMNESLKTHVEKSVRSGADADYLVAKVVYERYKDEFISVNVKDEWFHFNGQRWERTLEGTILKNKIHNEIYNLYYEYQSYYHDKKQEEIQRMQLDGEDPSEVMEGKSGYGKLLKNIMSIQMKLLQGGYVSGIMKNLRDMFYKKEIMEKFDTDTSLLGFDNGVYDLKNNEFREGRPEDYITMSTRVSMPVKPEQMPISLDNMLESFHNIDVNAFPEMRNYKRFYDDMNDFIDKIVPIPAVKNYTLRFLSKCLSGENRDEGFYIWTGTGGNGKSKLIDLMSMCMGDYSCNLPIALLTQKRKASGAASPEMAVTRGKRLAVMQEPDVNETLNVGQMKEITGNDKITARGLYKEPFEFTPQFKLICMCNDLPHIPSNDDGTWRRLEVVDFIARFVDYQNEVDEDKHRYLKDKGIKNKIPMWVIPFLAIILPHWREYDQFGIDIPKEVKAKTNEYRNNNDMVGQWIEQNCIEADNILATDGIMELAPSDFETLYDNFVEWCQEEEVNSRPDKKGVKAALKKWQEKSRFGLSYAKTKSEAEGMPNGYEKAMKFNLKIV</sequence>
<keyword evidence="1" id="KW-0547">Nucleotide-binding</keyword>
<evidence type="ECO:0000256" key="3">
    <source>
        <dbReference type="ARBA" id="ARBA00022840"/>
    </source>
</evidence>
<dbReference type="InterPro" id="IPR027417">
    <property type="entry name" value="P-loop_NTPase"/>
</dbReference>
<dbReference type="InterPro" id="IPR045455">
    <property type="entry name" value="NrS-1_pol-like_helicase"/>
</dbReference>
<dbReference type="InterPro" id="IPR014015">
    <property type="entry name" value="Helicase_SF3_DNA-vir"/>
</dbReference>
<dbReference type="Pfam" id="PF19263">
    <property type="entry name" value="DUF5906"/>
    <property type="match status" value="1"/>
</dbReference>
<dbReference type="NCBIfam" id="TIGR01613">
    <property type="entry name" value="primase_Cterm"/>
    <property type="match status" value="1"/>
</dbReference>
<dbReference type="GO" id="GO:0016817">
    <property type="term" value="F:hydrolase activity, acting on acid anhydrides"/>
    <property type="evidence" value="ECO:0007669"/>
    <property type="project" value="InterPro"/>
</dbReference>
<evidence type="ECO:0000256" key="1">
    <source>
        <dbReference type="ARBA" id="ARBA00022741"/>
    </source>
</evidence>
<dbReference type="EMBL" id="MN738841">
    <property type="protein sequence ID" value="QHT39326.1"/>
    <property type="molecule type" value="Genomic_DNA"/>
</dbReference>
<evidence type="ECO:0000259" key="4">
    <source>
        <dbReference type="PROSITE" id="PS51206"/>
    </source>
</evidence>
<dbReference type="PANTHER" id="PTHR35372:SF2">
    <property type="entry name" value="SF3 HELICASE DOMAIN-CONTAINING PROTEIN"/>
    <property type="match status" value="1"/>
</dbReference>
<keyword evidence="3" id="KW-0067">ATP-binding</keyword>
<keyword evidence="2" id="KW-0378">Hydrolase</keyword>
<dbReference type="GO" id="GO:0005524">
    <property type="term" value="F:ATP binding"/>
    <property type="evidence" value="ECO:0007669"/>
    <property type="project" value="UniProtKB-KW"/>
</dbReference>
<accession>A0A6C0FBU1</accession>
<dbReference type="Pfam" id="PF08707">
    <property type="entry name" value="PriCT_2"/>
    <property type="match status" value="1"/>
</dbReference>
<proteinExistence type="predicted"/>
<name>A0A6C0FBU1_9ZZZZ</name>
<dbReference type="Gene3D" id="3.40.50.300">
    <property type="entry name" value="P-loop containing nucleotide triphosphate hydrolases"/>
    <property type="match status" value="1"/>
</dbReference>
<dbReference type="PANTHER" id="PTHR35372">
    <property type="entry name" value="ATP BINDING PROTEIN-RELATED"/>
    <property type="match status" value="1"/>
</dbReference>
<dbReference type="InterPro" id="IPR006500">
    <property type="entry name" value="Helicase_put_C_phage/plasmid"/>
</dbReference>